<comment type="subcellular location">
    <subcellularLocation>
        <location evidence="1">Membrane</location>
        <topology evidence="1">Multi-pass membrane protein</topology>
    </subcellularLocation>
</comment>
<dbReference type="GO" id="GO:0042773">
    <property type="term" value="P:ATP synthesis coupled electron transport"/>
    <property type="evidence" value="ECO:0007669"/>
    <property type="project" value="InterPro"/>
</dbReference>
<organism evidence="7">
    <name type="scientific">Ulnaria acus</name>
    <dbReference type="NCBI Taxonomy" id="1436140"/>
    <lineage>
        <taxon>Eukaryota</taxon>
        <taxon>Sar</taxon>
        <taxon>Stramenopiles</taxon>
        <taxon>Ochrophyta</taxon>
        <taxon>Bacillariophyta</taxon>
        <taxon>Fragilariophyceae</taxon>
        <taxon>Fragilariophycidae</taxon>
        <taxon>Licmophorales</taxon>
        <taxon>Ulnariaceae</taxon>
        <taxon>Ulnaria</taxon>
    </lineage>
</organism>
<feature type="transmembrane region" description="Helical" evidence="5">
    <location>
        <begin position="172"/>
        <end position="196"/>
    </location>
</feature>
<feature type="transmembrane region" description="Helical" evidence="5">
    <location>
        <begin position="18"/>
        <end position="36"/>
    </location>
</feature>
<keyword evidence="4 5" id="KW-0472">Membrane</keyword>
<evidence type="ECO:0000256" key="5">
    <source>
        <dbReference type="SAM" id="Phobius"/>
    </source>
</evidence>
<dbReference type="InterPro" id="IPR001750">
    <property type="entry name" value="ND/Mrp_TM"/>
</dbReference>
<evidence type="ECO:0000256" key="4">
    <source>
        <dbReference type="ARBA" id="ARBA00023136"/>
    </source>
</evidence>
<proteinExistence type="inferred from homology"/>
<evidence type="ECO:0000256" key="1">
    <source>
        <dbReference type="ARBA" id="ARBA00004141"/>
    </source>
</evidence>
<dbReference type="HAMAP" id="MF_00445">
    <property type="entry name" value="NDH1_NuoN_1"/>
    <property type="match status" value="1"/>
</dbReference>
<feature type="transmembrane region" description="Helical" evidence="5">
    <location>
        <begin position="48"/>
        <end position="65"/>
    </location>
</feature>
<dbReference type="GeneID" id="8690545"/>
<evidence type="ECO:0000256" key="2">
    <source>
        <dbReference type="ARBA" id="ARBA00022692"/>
    </source>
</evidence>
<protein>
    <submittedName>
        <fullName evidence="7">NADH dehydrogenase subunit 2</fullName>
    </submittedName>
</protein>
<feature type="transmembrane region" description="Helical" evidence="5">
    <location>
        <begin position="85"/>
        <end position="106"/>
    </location>
</feature>
<feature type="transmembrane region" description="Helical" evidence="5">
    <location>
        <begin position="284"/>
        <end position="304"/>
    </location>
</feature>
<name>D2JP69_9STRA</name>
<keyword evidence="7" id="KW-0496">Mitochondrion</keyword>
<reference evidence="7" key="1">
    <citation type="journal article" date="2010" name="Curr. Genet.">
        <title>Complete sequence of the mitochondrial genome of a diatom alga Synedra acus and comparative analysis of diatom mitochondrial genomes.</title>
        <authorList>
            <person name="Ravin N.V."/>
            <person name="Galachyants Y.P."/>
            <person name="Mardanov A.V."/>
            <person name="Beletsky A.V."/>
            <person name="Petrova D.P."/>
            <person name="Sherbakova T.A."/>
            <person name="Zakharova Y.R."/>
            <person name="Likhoshway Y.V."/>
            <person name="Skryabin K.G."/>
            <person name="Grachev M.A."/>
        </authorList>
    </citation>
    <scope>NUCLEOTIDE SEQUENCE [LARGE SCALE GENOMIC DNA]</scope>
</reference>
<feature type="transmembrane region" description="Helical" evidence="5">
    <location>
        <begin position="495"/>
        <end position="515"/>
    </location>
</feature>
<evidence type="ECO:0000256" key="3">
    <source>
        <dbReference type="ARBA" id="ARBA00022989"/>
    </source>
</evidence>
<dbReference type="GO" id="GO:0016020">
    <property type="term" value="C:membrane"/>
    <property type="evidence" value="ECO:0007669"/>
    <property type="project" value="UniProtKB-SubCell"/>
</dbReference>
<dbReference type="PANTHER" id="PTHR22773">
    <property type="entry name" value="NADH DEHYDROGENASE"/>
    <property type="match status" value="1"/>
</dbReference>
<evidence type="ECO:0000313" key="7">
    <source>
        <dbReference type="EMBL" id="ACX61998.1"/>
    </source>
</evidence>
<feature type="transmembrane region" description="Helical" evidence="5">
    <location>
        <begin position="341"/>
        <end position="359"/>
    </location>
</feature>
<dbReference type="GO" id="GO:0008137">
    <property type="term" value="F:NADH dehydrogenase (ubiquinone) activity"/>
    <property type="evidence" value="ECO:0007669"/>
    <property type="project" value="InterPro"/>
</dbReference>
<dbReference type="EMBL" id="GU002153">
    <property type="protein sequence ID" value="ACX61998.1"/>
    <property type="molecule type" value="Genomic_DNA"/>
</dbReference>
<feature type="domain" description="NADH:quinone oxidoreductase/Mrp antiporter transmembrane" evidence="6">
    <location>
        <begin position="137"/>
        <end position="465"/>
    </location>
</feature>
<feature type="transmembrane region" description="Helical" evidence="5">
    <location>
        <begin position="243"/>
        <end position="264"/>
    </location>
</feature>
<feature type="transmembrane region" description="Helical" evidence="5">
    <location>
        <begin position="415"/>
        <end position="438"/>
    </location>
</feature>
<dbReference type="InterPro" id="IPR010096">
    <property type="entry name" value="NADH-Q_OxRdtase_suN/2"/>
</dbReference>
<feature type="transmembrane region" description="Helical" evidence="5">
    <location>
        <begin position="450"/>
        <end position="470"/>
    </location>
</feature>
<dbReference type="RefSeq" id="YP_003359450.1">
    <property type="nucleotide sequence ID" value="NC_013710.1"/>
</dbReference>
<dbReference type="NCBIfam" id="TIGR01770">
    <property type="entry name" value="NDH_I_N"/>
    <property type="match status" value="1"/>
</dbReference>
<sequence>MINLQISKIVDLHSFEEAFIGVSLLYLITYGTLISFNPKYNHPLFSKSFLNLIILVLVLGSYLSFKGDSSYLLESISFSDTLLVNLLSYNTKNIVTIFSILSLVLIKEYISISKINIFEYYVLILFAILGLIFLCTSNDFLTMFLSLELQSLAFYVLAATQKQSSYSVESGLKYFVVGSFASGIFLFGVSIIYGMLGTINFSEINELKLSTSIYTDGKYGAFIILEENSPFRLSQDFLIQNRLIAYINSGIFFILISLFIKISLAPFHLWSPDIYENSPTSSSFFFIVLPKLSIFLAIVKLSYYCSFGSLFWLKELLFIFIICSISLGAFGGFEQKKLKSLLAYSSISHLGYLLLSLISESFEGIFTLFCYLVVYTGSGVCLWGILLLLKLKKTKNNKLNKDLSDLMLLSKSNKVLCFIISGALFSLAGLPPLLGFLVKLNVLLITIQNNYYIVASLSIFFSVISLFYYIRVIKIVVFEPVLVGKLYEPINSKSIIIPIILFFLVLVLFINPSLFHKVMYKMCILSFLL</sequence>
<keyword evidence="2 5" id="KW-0812">Transmembrane</keyword>
<accession>D2JP69</accession>
<dbReference type="Pfam" id="PF00361">
    <property type="entry name" value="Proton_antipo_M"/>
    <property type="match status" value="1"/>
</dbReference>
<geneLocation type="mitochondrion" evidence="7"/>
<feature type="transmembrane region" description="Helical" evidence="5">
    <location>
        <begin position="118"/>
        <end position="134"/>
    </location>
</feature>
<gene>
    <name evidence="7" type="primary">nad2</name>
</gene>
<dbReference type="AlphaFoldDB" id="D2JP69"/>
<feature type="transmembrane region" description="Helical" evidence="5">
    <location>
        <begin position="365"/>
        <end position="389"/>
    </location>
</feature>
<keyword evidence="3 5" id="KW-1133">Transmembrane helix</keyword>
<feature type="transmembrane region" description="Helical" evidence="5">
    <location>
        <begin position="316"/>
        <end position="334"/>
    </location>
</feature>
<evidence type="ECO:0000259" key="6">
    <source>
        <dbReference type="Pfam" id="PF00361"/>
    </source>
</evidence>